<gene>
    <name evidence="1" type="ORF">GCM10007173_23160</name>
</gene>
<comment type="caution">
    <text evidence="1">The sequence shown here is derived from an EMBL/GenBank/DDBJ whole genome shotgun (WGS) entry which is preliminary data.</text>
</comment>
<dbReference type="Proteomes" id="UP000606115">
    <property type="component" value="Unassembled WGS sequence"/>
</dbReference>
<accession>A0ABQ2DP36</accession>
<evidence type="ECO:0000313" key="1">
    <source>
        <dbReference type="EMBL" id="GGJ63597.1"/>
    </source>
</evidence>
<reference evidence="2" key="1">
    <citation type="journal article" date="2019" name="Int. J. Syst. Evol. Microbiol.">
        <title>The Global Catalogue of Microorganisms (GCM) 10K type strain sequencing project: providing services to taxonomists for standard genome sequencing and annotation.</title>
        <authorList>
            <consortium name="The Broad Institute Genomics Platform"/>
            <consortium name="The Broad Institute Genome Sequencing Center for Infectious Disease"/>
            <person name="Wu L."/>
            <person name="Ma J."/>
        </authorList>
    </citation>
    <scope>NUCLEOTIDE SEQUENCE [LARGE SCALE GENOMIC DNA]</scope>
    <source>
        <strain evidence="2">CGMCC 1.3685</strain>
    </source>
</reference>
<sequence length="223" mass="24873">MGNSINGVDVPADLVSKVEELDGIIAAAHVPYNIALDRADEDGLVYKFVDSDIDFALVLHGEAFFVTTPALDDSDADFEPVYTFDPEYPLTAEDFAERLTDFVNLAVNWQEVSELPFVAENPEYFGPSDKPNSILLYEDGYRYELLFVENGDHLVLARPIDTEAYEVDPDEDEDEIPLVYTNHHMLHPTMGSAFIVMLAETFGLPAEEEALLAPLRIILTPTN</sequence>
<name>A0ABQ2DP36_9MICC</name>
<organism evidence="1 2">
    <name type="scientific">Glutamicibacter ardleyensis</name>
    <dbReference type="NCBI Taxonomy" id="225894"/>
    <lineage>
        <taxon>Bacteria</taxon>
        <taxon>Bacillati</taxon>
        <taxon>Actinomycetota</taxon>
        <taxon>Actinomycetes</taxon>
        <taxon>Micrococcales</taxon>
        <taxon>Micrococcaceae</taxon>
        <taxon>Glutamicibacter</taxon>
    </lineage>
</organism>
<keyword evidence="2" id="KW-1185">Reference proteome</keyword>
<dbReference type="RefSeq" id="WP_096254557.1">
    <property type="nucleotide sequence ID" value="NZ_BMKX01000005.1"/>
</dbReference>
<protein>
    <submittedName>
        <fullName evidence="1">Uncharacterized protein</fullName>
    </submittedName>
</protein>
<dbReference type="GeneID" id="303304675"/>
<proteinExistence type="predicted"/>
<dbReference type="EMBL" id="BMKX01000005">
    <property type="protein sequence ID" value="GGJ63597.1"/>
    <property type="molecule type" value="Genomic_DNA"/>
</dbReference>
<evidence type="ECO:0000313" key="2">
    <source>
        <dbReference type="Proteomes" id="UP000606115"/>
    </source>
</evidence>